<protein>
    <recommendedName>
        <fullName evidence="4">Secreted protein</fullName>
    </recommendedName>
</protein>
<proteinExistence type="predicted"/>
<evidence type="ECO:0008006" key="4">
    <source>
        <dbReference type="Google" id="ProtNLM"/>
    </source>
</evidence>
<gene>
    <name evidence="2" type="ORF">R1flu_019030</name>
</gene>
<comment type="caution">
    <text evidence="2">The sequence shown here is derived from an EMBL/GenBank/DDBJ whole genome shotgun (WGS) entry which is preliminary data.</text>
</comment>
<feature type="signal peptide" evidence="1">
    <location>
        <begin position="1"/>
        <end position="15"/>
    </location>
</feature>
<evidence type="ECO:0000313" key="3">
    <source>
        <dbReference type="Proteomes" id="UP001605036"/>
    </source>
</evidence>
<keyword evidence="1" id="KW-0732">Signal</keyword>
<feature type="chain" id="PRO_5044870211" description="Secreted protein" evidence="1">
    <location>
        <begin position="16"/>
        <end position="144"/>
    </location>
</feature>
<sequence length="144" mass="16549">MRWAAAVIFRRIGFGCLVSLSSLKVPEGLAAADYLGPGIGVGRGEGCQTDEWQQCTRDRRTNDSFQERKKEDLRTPSIYVSVGGELYCCFCHLRFRLRLRTGMRMEELQQGSSRQGWALTPEVKKADNFCFRDAYRQAEDQVWR</sequence>
<name>A0ABD1ZIJ7_9MARC</name>
<keyword evidence="3" id="KW-1185">Reference proteome</keyword>
<reference evidence="2 3" key="1">
    <citation type="submission" date="2024-09" db="EMBL/GenBank/DDBJ databases">
        <title>Chromosome-scale assembly of Riccia fluitans.</title>
        <authorList>
            <person name="Paukszto L."/>
            <person name="Sawicki J."/>
            <person name="Karawczyk K."/>
            <person name="Piernik-Szablinska J."/>
            <person name="Szczecinska M."/>
            <person name="Mazdziarz M."/>
        </authorList>
    </citation>
    <scope>NUCLEOTIDE SEQUENCE [LARGE SCALE GENOMIC DNA]</scope>
    <source>
        <strain evidence="2">Rf_01</strain>
        <tissue evidence="2">Aerial parts of the thallus</tissue>
    </source>
</reference>
<organism evidence="2 3">
    <name type="scientific">Riccia fluitans</name>
    <dbReference type="NCBI Taxonomy" id="41844"/>
    <lineage>
        <taxon>Eukaryota</taxon>
        <taxon>Viridiplantae</taxon>
        <taxon>Streptophyta</taxon>
        <taxon>Embryophyta</taxon>
        <taxon>Marchantiophyta</taxon>
        <taxon>Marchantiopsida</taxon>
        <taxon>Marchantiidae</taxon>
        <taxon>Marchantiales</taxon>
        <taxon>Ricciaceae</taxon>
        <taxon>Riccia</taxon>
    </lineage>
</organism>
<dbReference type="Proteomes" id="UP001605036">
    <property type="component" value="Unassembled WGS sequence"/>
</dbReference>
<evidence type="ECO:0000313" key="2">
    <source>
        <dbReference type="EMBL" id="KAL2650902.1"/>
    </source>
</evidence>
<dbReference type="AlphaFoldDB" id="A0ABD1ZIJ7"/>
<evidence type="ECO:0000256" key="1">
    <source>
        <dbReference type="SAM" id="SignalP"/>
    </source>
</evidence>
<dbReference type="EMBL" id="JBHFFA010000001">
    <property type="protein sequence ID" value="KAL2650902.1"/>
    <property type="molecule type" value="Genomic_DNA"/>
</dbReference>
<accession>A0ABD1ZIJ7</accession>